<keyword evidence="3" id="KW-0255">Endonuclease</keyword>
<feature type="region of interest" description="Disordered" evidence="1">
    <location>
        <begin position="417"/>
        <end position="473"/>
    </location>
</feature>
<dbReference type="SMART" id="SM00507">
    <property type="entry name" value="HNHc"/>
    <property type="match status" value="1"/>
</dbReference>
<dbReference type="CDD" id="cd00085">
    <property type="entry name" value="HNHc"/>
    <property type="match status" value="1"/>
</dbReference>
<evidence type="ECO:0000313" key="3">
    <source>
        <dbReference type="EMBL" id="MBE1875301.1"/>
    </source>
</evidence>
<organism evidence="3 4">
    <name type="scientific">Myceligenerans pegani</name>
    <dbReference type="NCBI Taxonomy" id="2776917"/>
    <lineage>
        <taxon>Bacteria</taxon>
        <taxon>Bacillati</taxon>
        <taxon>Actinomycetota</taxon>
        <taxon>Actinomycetes</taxon>
        <taxon>Micrococcales</taxon>
        <taxon>Promicromonosporaceae</taxon>
        <taxon>Myceligenerans</taxon>
    </lineage>
</organism>
<proteinExistence type="predicted"/>
<reference evidence="3 4" key="1">
    <citation type="submission" date="2020-10" db="EMBL/GenBank/DDBJ databases">
        <title>Myceligenerans pegani sp. nov., an endophytic actinomycete isolated from Peganum harmala L. in Xinjiang, China.</title>
        <authorList>
            <person name="Xin L."/>
        </authorList>
    </citation>
    <scope>NUCLEOTIDE SEQUENCE [LARGE SCALE GENOMIC DNA]</scope>
    <source>
        <strain evidence="3 4">TRM65318</strain>
    </source>
</reference>
<feature type="compositionally biased region" description="Polar residues" evidence="1">
    <location>
        <begin position="508"/>
        <end position="528"/>
    </location>
</feature>
<protein>
    <submittedName>
        <fullName evidence="3">HNH endonuclease</fullName>
    </submittedName>
</protein>
<accession>A0ABR9MWC3</accession>
<evidence type="ECO:0000259" key="2">
    <source>
        <dbReference type="SMART" id="SM00507"/>
    </source>
</evidence>
<sequence length="748" mass="78000">MAGSMFDDGAGRAPSVGIPPGEVEWVGPTGAIDYRCAEEFGRGFDDCGSDDADVVDEFGRPVPAPDHTERELAAILATDPYADRDVEASRSEVAGTAGCPHGGVGAAGGTDRGTGGGVSSEAGGRDVVVDVSRLLLEDVDRLSPGVALAGVLRDLAGLEPPFGARRERGAVDGASADRADADRIGVDDASGRASESLESLADDELRSVIAGWERVASWVRAAQARVAAELMARTDGPLGRDSAAGEIAAELHVTTPEGWQIAMRGEGTAMYPRLGESLAAGRIDTRKADTFLRAGTDLTPEERGEAIDDLLPGARTRTWRWVSEQMNARAADLHGRKARRREIIERCNVWAEQAGPGMGRLIADLPVVDAARTFNTVQAAAKALKDTSGETRPLGALRAAALAALITGDLVLPCPDSTNTTGTGTGTGIDEAGDGNRGIDHHNADHHNAGSAGHGATTGRGGELGRGDEVVGEPPRLVEPVLDTDLIPIPDDPHGIVLTGPAHGATGSAPTSNNTGNQDASAAESGSHTRLRVVDVSTTVNVTVPATMLLDPEDTTPGILEGIGPIPADSAARIAADATWRRLLTDPVTGVLTDYSARTYTPGSILRAAVTARDHTCRFPGCHRPATTGGRAALDLDHIRPFDHDHRYQPGEPGQTRATNLHPLCRKHHNLKTHANWQVTRDADTGTTRWTPPSGTPAVVEPGITDPTIRYALAHGMTLAAPPTTTGSGPGEAKAGRPRGRHPETPPF</sequence>
<dbReference type="RefSeq" id="WP_192861876.1">
    <property type="nucleotide sequence ID" value="NZ_JADAQT010000060.1"/>
</dbReference>
<dbReference type="GO" id="GO:0004519">
    <property type="term" value="F:endonuclease activity"/>
    <property type="evidence" value="ECO:0007669"/>
    <property type="project" value="UniProtKB-KW"/>
</dbReference>
<feature type="domain" description="HNH nuclease" evidence="2">
    <location>
        <begin position="605"/>
        <end position="670"/>
    </location>
</feature>
<feature type="region of interest" description="Disordered" evidence="1">
    <location>
        <begin position="499"/>
        <end position="528"/>
    </location>
</feature>
<gene>
    <name evidence="3" type="ORF">IHE71_06200</name>
</gene>
<evidence type="ECO:0000256" key="1">
    <source>
        <dbReference type="SAM" id="MobiDB-lite"/>
    </source>
</evidence>
<keyword evidence="3" id="KW-0378">Hydrolase</keyword>
<name>A0ABR9MWC3_9MICO</name>
<keyword evidence="4" id="KW-1185">Reference proteome</keyword>
<feature type="compositionally biased region" description="Gly residues" evidence="1">
    <location>
        <begin position="452"/>
        <end position="462"/>
    </location>
</feature>
<feature type="compositionally biased region" description="Gly residues" evidence="1">
    <location>
        <begin position="100"/>
        <end position="118"/>
    </location>
</feature>
<dbReference type="EMBL" id="JADAQT010000060">
    <property type="protein sequence ID" value="MBE1875301.1"/>
    <property type="molecule type" value="Genomic_DNA"/>
</dbReference>
<feature type="compositionally biased region" description="Basic and acidic residues" evidence="1">
    <location>
        <begin position="437"/>
        <end position="448"/>
    </location>
</feature>
<dbReference type="Gene3D" id="1.10.30.50">
    <property type="match status" value="1"/>
</dbReference>
<feature type="region of interest" description="Disordered" evidence="1">
    <location>
        <begin position="94"/>
        <end position="122"/>
    </location>
</feature>
<dbReference type="Proteomes" id="UP000625527">
    <property type="component" value="Unassembled WGS sequence"/>
</dbReference>
<comment type="caution">
    <text evidence="3">The sequence shown here is derived from an EMBL/GenBank/DDBJ whole genome shotgun (WGS) entry which is preliminary data.</text>
</comment>
<feature type="region of interest" description="Disordered" evidence="1">
    <location>
        <begin position="720"/>
        <end position="748"/>
    </location>
</feature>
<dbReference type="InterPro" id="IPR003615">
    <property type="entry name" value="HNH_nuc"/>
</dbReference>
<evidence type="ECO:0000313" key="4">
    <source>
        <dbReference type="Proteomes" id="UP000625527"/>
    </source>
</evidence>
<keyword evidence="3" id="KW-0540">Nuclease</keyword>
<feature type="region of interest" description="Disordered" evidence="1">
    <location>
        <begin position="1"/>
        <end position="22"/>
    </location>
</feature>